<dbReference type="EMBL" id="QRJH01000002">
    <property type="protein sequence ID" value="RHH19849.1"/>
    <property type="molecule type" value="Genomic_DNA"/>
</dbReference>
<comment type="caution">
    <text evidence="1">The sequence shown here is derived from an EMBL/GenBank/DDBJ whole genome shotgun (WGS) entry which is preliminary data.</text>
</comment>
<gene>
    <name evidence="1" type="ORF">DW222_03305</name>
</gene>
<sequence>MVSQLKELIKKILGYVINYRDYQNSIVHAINELYEAKNFTILEKTIRQNYDSDGNVFPLNNQADYLRAVTMINQFQFLPYNNLTSKVTNNFLQAFRKNSAECSKFLNCISSLNRLNEWKRKLYQICTQIYEKIDLLIPVIGIEFYYNKTLAFNSDLSITTSEI</sequence>
<evidence type="ECO:0000313" key="2">
    <source>
        <dbReference type="Proteomes" id="UP000284024"/>
    </source>
</evidence>
<protein>
    <submittedName>
        <fullName evidence="1">Uncharacterized protein</fullName>
    </submittedName>
</protein>
<dbReference type="Proteomes" id="UP000284024">
    <property type="component" value="Unassembled WGS sequence"/>
</dbReference>
<name>A0A414W360_9FIRM</name>
<accession>A0A414W360</accession>
<proteinExistence type="predicted"/>
<organism evidence="1 2">
    <name type="scientific">Blautia obeum</name>
    <dbReference type="NCBI Taxonomy" id="40520"/>
    <lineage>
        <taxon>Bacteria</taxon>
        <taxon>Bacillati</taxon>
        <taxon>Bacillota</taxon>
        <taxon>Clostridia</taxon>
        <taxon>Lachnospirales</taxon>
        <taxon>Lachnospiraceae</taxon>
        <taxon>Blautia</taxon>
    </lineage>
</organism>
<reference evidence="1 2" key="1">
    <citation type="submission" date="2018-08" db="EMBL/GenBank/DDBJ databases">
        <title>A genome reference for cultivated species of the human gut microbiota.</title>
        <authorList>
            <person name="Zou Y."/>
            <person name="Xue W."/>
            <person name="Luo G."/>
        </authorList>
    </citation>
    <scope>NUCLEOTIDE SEQUENCE [LARGE SCALE GENOMIC DNA]</scope>
    <source>
        <strain evidence="1 2">AM18-2AC</strain>
    </source>
</reference>
<evidence type="ECO:0000313" key="1">
    <source>
        <dbReference type="EMBL" id="RHH19849.1"/>
    </source>
</evidence>
<dbReference type="AlphaFoldDB" id="A0A414W360"/>